<dbReference type="EMBL" id="ML978721">
    <property type="protein sequence ID" value="KAF2087129.1"/>
    <property type="molecule type" value="Genomic_DNA"/>
</dbReference>
<evidence type="ECO:0000313" key="2">
    <source>
        <dbReference type="EMBL" id="KAF2087129.1"/>
    </source>
</evidence>
<keyword evidence="3" id="KW-1185">Reference proteome</keyword>
<reference evidence="2" key="1">
    <citation type="journal article" date="2020" name="Stud. Mycol.">
        <title>101 Dothideomycetes genomes: a test case for predicting lifestyles and emergence of pathogens.</title>
        <authorList>
            <person name="Haridas S."/>
            <person name="Albert R."/>
            <person name="Binder M."/>
            <person name="Bloem J."/>
            <person name="Labutti K."/>
            <person name="Salamov A."/>
            <person name="Andreopoulos B."/>
            <person name="Baker S."/>
            <person name="Barry K."/>
            <person name="Bills G."/>
            <person name="Bluhm B."/>
            <person name="Cannon C."/>
            <person name="Castanera R."/>
            <person name="Culley D."/>
            <person name="Daum C."/>
            <person name="Ezra D."/>
            <person name="Gonzalez J."/>
            <person name="Henrissat B."/>
            <person name="Kuo A."/>
            <person name="Liang C."/>
            <person name="Lipzen A."/>
            <person name="Lutzoni F."/>
            <person name="Magnuson J."/>
            <person name="Mondo S."/>
            <person name="Nolan M."/>
            <person name="Ohm R."/>
            <person name="Pangilinan J."/>
            <person name="Park H.-J."/>
            <person name="Ramirez L."/>
            <person name="Alfaro M."/>
            <person name="Sun H."/>
            <person name="Tritt A."/>
            <person name="Yoshinaga Y."/>
            <person name="Zwiers L.-H."/>
            <person name="Turgeon B."/>
            <person name="Goodwin S."/>
            <person name="Spatafora J."/>
            <person name="Crous P."/>
            <person name="Grigoriev I."/>
        </authorList>
    </citation>
    <scope>NUCLEOTIDE SEQUENCE</scope>
    <source>
        <strain evidence="2">CBS 121410</strain>
    </source>
</reference>
<protein>
    <submittedName>
        <fullName evidence="2">Uncharacterized protein</fullName>
    </submittedName>
</protein>
<dbReference type="Proteomes" id="UP000799776">
    <property type="component" value="Unassembled WGS sequence"/>
</dbReference>
<dbReference type="AlphaFoldDB" id="A0A9P4HSE4"/>
<feature type="region of interest" description="Disordered" evidence="1">
    <location>
        <begin position="1"/>
        <end position="25"/>
    </location>
</feature>
<comment type="caution">
    <text evidence="2">The sequence shown here is derived from an EMBL/GenBank/DDBJ whole genome shotgun (WGS) entry which is preliminary data.</text>
</comment>
<accession>A0A9P4HSE4</accession>
<gene>
    <name evidence="2" type="ORF">K490DRAFT_65996</name>
</gene>
<name>A0A9P4HSE4_9PEZI</name>
<evidence type="ECO:0000256" key="1">
    <source>
        <dbReference type="SAM" id="MobiDB-lite"/>
    </source>
</evidence>
<feature type="compositionally biased region" description="Pro residues" evidence="1">
    <location>
        <begin position="7"/>
        <end position="20"/>
    </location>
</feature>
<proteinExistence type="predicted"/>
<evidence type="ECO:0000313" key="3">
    <source>
        <dbReference type="Proteomes" id="UP000799776"/>
    </source>
</evidence>
<sequence length="359" mass="41197">MTSLPFRPKPGAVPPAPPSSPGVVGQNNADALRLIEAQWPARFSAPFNNAELVVKLDDERQLCLTNWDGKPSTLERKTLVLLPREDRYEKEYTLFQGNLSLAGRGPKSVAAQQLFAWLPNRVGKGPFKETLARPPQTIYHDYRLGYLQEFESKPSDGWSARPCRDSRLHKLKCGHVVVAPPHPNLILCSPECSHPRGPINPLRFVCRACETKTCQNECRRQLISYISLHKRMKRSYLDKGLDLVPKTNYYTWLETHLPGIRRIEESVHRFEQKRRFEGRPCEVCLWYRDPKTRLSLGETLSEMTLRDNERDFKAWWASNGMQQRVQSEVRDSGTADADEDVEGVVDRLMRPVDQYLSGQ</sequence>
<organism evidence="2 3">
    <name type="scientific">Saccharata proteae CBS 121410</name>
    <dbReference type="NCBI Taxonomy" id="1314787"/>
    <lineage>
        <taxon>Eukaryota</taxon>
        <taxon>Fungi</taxon>
        <taxon>Dikarya</taxon>
        <taxon>Ascomycota</taxon>
        <taxon>Pezizomycotina</taxon>
        <taxon>Dothideomycetes</taxon>
        <taxon>Dothideomycetes incertae sedis</taxon>
        <taxon>Botryosphaeriales</taxon>
        <taxon>Saccharataceae</taxon>
        <taxon>Saccharata</taxon>
    </lineage>
</organism>